<evidence type="ECO:0000256" key="2">
    <source>
        <dbReference type="SAM" id="MobiDB-lite"/>
    </source>
</evidence>
<organism evidence="4 5">
    <name type="scientific">Elsinoe ampelina</name>
    <dbReference type="NCBI Taxonomy" id="302913"/>
    <lineage>
        <taxon>Eukaryota</taxon>
        <taxon>Fungi</taxon>
        <taxon>Dikarya</taxon>
        <taxon>Ascomycota</taxon>
        <taxon>Pezizomycotina</taxon>
        <taxon>Dothideomycetes</taxon>
        <taxon>Dothideomycetidae</taxon>
        <taxon>Myriangiales</taxon>
        <taxon>Elsinoaceae</taxon>
        <taxon>Elsinoe</taxon>
    </lineage>
</organism>
<reference evidence="5" key="1">
    <citation type="journal article" date="2020" name="Stud. Mycol.">
        <title>101 Dothideomycetes genomes: A test case for predicting lifestyles and emergence of pathogens.</title>
        <authorList>
            <person name="Haridas S."/>
            <person name="Albert R."/>
            <person name="Binder M."/>
            <person name="Bloem J."/>
            <person name="LaButti K."/>
            <person name="Salamov A."/>
            <person name="Andreopoulos B."/>
            <person name="Baker S."/>
            <person name="Barry K."/>
            <person name="Bills G."/>
            <person name="Bluhm B."/>
            <person name="Cannon C."/>
            <person name="Castanera R."/>
            <person name="Culley D."/>
            <person name="Daum C."/>
            <person name="Ezra D."/>
            <person name="Gonzalez J."/>
            <person name="Henrissat B."/>
            <person name="Kuo A."/>
            <person name="Liang C."/>
            <person name="Lipzen A."/>
            <person name="Lutzoni F."/>
            <person name="Magnuson J."/>
            <person name="Mondo S."/>
            <person name="Nolan M."/>
            <person name="Ohm R."/>
            <person name="Pangilinan J."/>
            <person name="Park H.-J."/>
            <person name="Ramirez L."/>
            <person name="Alfaro M."/>
            <person name="Sun H."/>
            <person name="Tritt A."/>
            <person name="Yoshinaga Y."/>
            <person name="Zwiers L.-H."/>
            <person name="Turgeon B."/>
            <person name="Goodwin S."/>
            <person name="Spatafora J."/>
            <person name="Crous P."/>
            <person name="Grigoriev I."/>
        </authorList>
    </citation>
    <scope>NUCLEOTIDE SEQUENCE [LARGE SCALE GENOMIC DNA]</scope>
    <source>
        <strain evidence="5">CECT 20119</strain>
    </source>
</reference>
<dbReference type="InterPro" id="IPR001623">
    <property type="entry name" value="DnaJ_domain"/>
</dbReference>
<dbReference type="PANTHER" id="PTHR24078">
    <property type="entry name" value="DNAJ HOMOLOG SUBFAMILY C MEMBER"/>
    <property type="match status" value="1"/>
</dbReference>
<dbReference type="CDD" id="cd06257">
    <property type="entry name" value="DnaJ"/>
    <property type="match status" value="1"/>
</dbReference>
<dbReference type="AlphaFoldDB" id="A0A6A6FYD8"/>
<dbReference type="GO" id="GO:0006413">
    <property type="term" value="P:translational initiation"/>
    <property type="evidence" value="ECO:0007669"/>
    <property type="project" value="TreeGrafter"/>
</dbReference>
<dbReference type="Proteomes" id="UP000799538">
    <property type="component" value="Unassembled WGS sequence"/>
</dbReference>
<dbReference type="InterPro" id="IPR002939">
    <property type="entry name" value="DnaJ_C"/>
</dbReference>
<keyword evidence="1" id="KW-0143">Chaperone</keyword>
<dbReference type="Pfam" id="PF01556">
    <property type="entry name" value="DnaJ_C"/>
    <property type="match status" value="1"/>
</dbReference>
<dbReference type="SMART" id="SM00271">
    <property type="entry name" value="DnaJ"/>
    <property type="match status" value="1"/>
</dbReference>
<dbReference type="GO" id="GO:0051087">
    <property type="term" value="F:protein-folding chaperone binding"/>
    <property type="evidence" value="ECO:0007669"/>
    <property type="project" value="TreeGrafter"/>
</dbReference>
<dbReference type="PRINTS" id="PR00625">
    <property type="entry name" value="JDOMAIN"/>
</dbReference>
<dbReference type="SUPFAM" id="SSF49493">
    <property type="entry name" value="HSP40/DnaJ peptide-binding domain"/>
    <property type="match status" value="2"/>
</dbReference>
<feature type="region of interest" description="Disordered" evidence="2">
    <location>
        <begin position="178"/>
        <end position="200"/>
    </location>
</feature>
<sequence>MVAETKLYDRLSISPTASDAEIKKAYKKAALKHHPDKNKDDPKSAEKFKEVSEAFEILSDPDKRKLYDQYGLDFVLKGGQPMPEGASGGGGFGGMPGGFSGGMPGGFGGMPGGTQFKFSTSGFPGGAGGMGGGFNPSDPRKIFEQFFGGNMAGGMGGMDMDDDDDGFGGGFGASPFGARTSFGGRPSTGRSFSGMNGVPKRQHTPEITVVEKPLKVSLEDLFKGVNKKLQITRKTFDERTQKASTEKKVLDIPIKRGMKAGSKFKFSGVGDQIEGGTQDMHFVLEELPHPEFKREGDNLVRTVEIDLKESLLGWSKTIKNIEGRQLQVSAGGPTGPGYTQNFPGQGMPKPKNPDQRGDMIVSVNIKYPKSLTADQKAKLRDML</sequence>
<dbReference type="InterPro" id="IPR018253">
    <property type="entry name" value="DnaJ_domain_CS"/>
</dbReference>
<dbReference type="InterPro" id="IPR051339">
    <property type="entry name" value="DnaJ_subfamily_B"/>
</dbReference>
<evidence type="ECO:0000259" key="3">
    <source>
        <dbReference type="PROSITE" id="PS50076"/>
    </source>
</evidence>
<dbReference type="PROSITE" id="PS50076">
    <property type="entry name" value="DNAJ_2"/>
    <property type="match status" value="1"/>
</dbReference>
<feature type="domain" description="J" evidence="3">
    <location>
        <begin position="6"/>
        <end position="71"/>
    </location>
</feature>
<dbReference type="Gene3D" id="1.10.287.110">
    <property type="entry name" value="DnaJ domain"/>
    <property type="match status" value="1"/>
</dbReference>
<dbReference type="InterPro" id="IPR008971">
    <property type="entry name" value="HSP40/DnaJ_pept-bd"/>
</dbReference>
<protein>
    <recommendedName>
        <fullName evidence="3">J domain-containing protein</fullName>
    </recommendedName>
</protein>
<dbReference type="GO" id="GO:0005829">
    <property type="term" value="C:cytosol"/>
    <property type="evidence" value="ECO:0007669"/>
    <property type="project" value="TreeGrafter"/>
</dbReference>
<dbReference type="CDD" id="cd10747">
    <property type="entry name" value="DnaJ_C"/>
    <property type="match status" value="1"/>
</dbReference>
<dbReference type="FunFam" id="2.60.260.20:FF:000013">
    <property type="entry name" value="DnaJ subfamily B member 11"/>
    <property type="match status" value="1"/>
</dbReference>
<evidence type="ECO:0000256" key="1">
    <source>
        <dbReference type="ARBA" id="ARBA00023186"/>
    </source>
</evidence>
<dbReference type="OrthoDB" id="550424at2759"/>
<proteinExistence type="predicted"/>
<dbReference type="FunFam" id="2.60.260.20:FF:000002">
    <property type="entry name" value="Dnaj homolog subfamily b member"/>
    <property type="match status" value="1"/>
</dbReference>
<dbReference type="SUPFAM" id="SSF46565">
    <property type="entry name" value="Chaperone J-domain"/>
    <property type="match status" value="1"/>
</dbReference>
<accession>A0A6A6FYD8</accession>
<keyword evidence="5" id="KW-1185">Reference proteome</keyword>
<dbReference type="PANTHER" id="PTHR24078:SF553">
    <property type="entry name" value="DNAJ HOMOLOG SUBFAMILY B MEMBER 5"/>
    <property type="match status" value="1"/>
</dbReference>
<dbReference type="GO" id="GO:0006457">
    <property type="term" value="P:protein folding"/>
    <property type="evidence" value="ECO:0007669"/>
    <property type="project" value="InterPro"/>
</dbReference>
<feature type="region of interest" description="Disordered" evidence="2">
    <location>
        <begin position="327"/>
        <end position="354"/>
    </location>
</feature>
<dbReference type="InterPro" id="IPR036869">
    <property type="entry name" value="J_dom_sf"/>
</dbReference>
<name>A0A6A6FYD8_9PEZI</name>
<dbReference type="GO" id="GO:0051082">
    <property type="term" value="F:unfolded protein binding"/>
    <property type="evidence" value="ECO:0007669"/>
    <property type="project" value="InterPro"/>
</dbReference>
<dbReference type="EMBL" id="ML992541">
    <property type="protein sequence ID" value="KAF2218506.1"/>
    <property type="molecule type" value="Genomic_DNA"/>
</dbReference>
<dbReference type="PROSITE" id="PS00636">
    <property type="entry name" value="DNAJ_1"/>
    <property type="match status" value="1"/>
</dbReference>
<dbReference type="Gene3D" id="2.60.260.20">
    <property type="entry name" value="Urease metallochaperone UreE, N-terminal domain"/>
    <property type="match status" value="2"/>
</dbReference>
<evidence type="ECO:0000313" key="5">
    <source>
        <dbReference type="Proteomes" id="UP000799538"/>
    </source>
</evidence>
<evidence type="ECO:0000313" key="4">
    <source>
        <dbReference type="EMBL" id="KAF2218506.1"/>
    </source>
</evidence>
<dbReference type="Pfam" id="PF00226">
    <property type="entry name" value="DnaJ"/>
    <property type="match status" value="1"/>
</dbReference>
<gene>
    <name evidence="4" type="ORF">BDZ85DRAFT_270240</name>
</gene>